<proteinExistence type="predicted"/>
<protein>
    <submittedName>
        <fullName evidence="4">Peroxisomal N(1)-acetyl-spermine/spermidine oxidase-like</fullName>
    </submittedName>
</protein>
<dbReference type="SUPFAM" id="SSF51905">
    <property type="entry name" value="FAD/NAD(P)-binding domain"/>
    <property type="match status" value="1"/>
</dbReference>
<feature type="domain" description="Amine oxidase" evidence="2">
    <location>
        <begin position="32"/>
        <end position="488"/>
    </location>
</feature>
<dbReference type="KEGG" id="fas:105272175"/>
<feature type="chain" id="PRO_5040477341" evidence="1">
    <location>
        <begin position="16"/>
        <end position="494"/>
    </location>
</feature>
<organism evidence="3 4">
    <name type="scientific">Fopius arisanus</name>
    <dbReference type="NCBI Taxonomy" id="64838"/>
    <lineage>
        <taxon>Eukaryota</taxon>
        <taxon>Metazoa</taxon>
        <taxon>Ecdysozoa</taxon>
        <taxon>Arthropoda</taxon>
        <taxon>Hexapoda</taxon>
        <taxon>Insecta</taxon>
        <taxon>Pterygota</taxon>
        <taxon>Neoptera</taxon>
        <taxon>Endopterygota</taxon>
        <taxon>Hymenoptera</taxon>
        <taxon>Apocrita</taxon>
        <taxon>Ichneumonoidea</taxon>
        <taxon>Braconidae</taxon>
        <taxon>Opiinae</taxon>
        <taxon>Fopius</taxon>
    </lineage>
</organism>
<evidence type="ECO:0000313" key="4">
    <source>
        <dbReference type="RefSeq" id="XP_011312430.1"/>
    </source>
</evidence>
<evidence type="ECO:0000256" key="1">
    <source>
        <dbReference type="SAM" id="SignalP"/>
    </source>
</evidence>
<dbReference type="Proteomes" id="UP000694866">
    <property type="component" value="Unplaced"/>
</dbReference>
<dbReference type="PANTHER" id="PTHR10742">
    <property type="entry name" value="FLAVIN MONOAMINE OXIDASE"/>
    <property type="match status" value="1"/>
</dbReference>
<dbReference type="RefSeq" id="XP_011312430.1">
    <property type="nucleotide sequence ID" value="XM_011314128.1"/>
</dbReference>
<evidence type="ECO:0000313" key="3">
    <source>
        <dbReference type="Proteomes" id="UP000694866"/>
    </source>
</evidence>
<accession>A0A9R1TMU9</accession>
<dbReference type="SUPFAM" id="SSF54373">
    <property type="entry name" value="FAD-linked reductases, C-terminal domain"/>
    <property type="match status" value="1"/>
</dbReference>
<dbReference type="PANTHER" id="PTHR10742:SF398">
    <property type="entry name" value="AMINE OXIDASE DOMAIN-CONTAINING PROTEIN-RELATED"/>
    <property type="match status" value="1"/>
</dbReference>
<keyword evidence="3" id="KW-1185">Reference proteome</keyword>
<dbReference type="Gene3D" id="3.90.660.10">
    <property type="match status" value="1"/>
</dbReference>
<gene>
    <name evidence="4" type="primary">LOC105272175</name>
</gene>
<dbReference type="GeneID" id="105272175"/>
<dbReference type="InterPro" id="IPR050281">
    <property type="entry name" value="Flavin_monoamine_oxidase"/>
</dbReference>
<dbReference type="OrthoDB" id="5046242at2759"/>
<dbReference type="InterPro" id="IPR036188">
    <property type="entry name" value="FAD/NAD-bd_sf"/>
</dbReference>
<reference evidence="4" key="1">
    <citation type="submission" date="2025-08" db="UniProtKB">
        <authorList>
            <consortium name="RefSeq"/>
        </authorList>
    </citation>
    <scope>IDENTIFICATION</scope>
    <source>
        <strain evidence="4">USDA-PBARC FA_bdor</strain>
        <tissue evidence="4">Whole organism</tissue>
    </source>
</reference>
<dbReference type="InterPro" id="IPR002937">
    <property type="entry name" value="Amino_oxidase"/>
</dbReference>
<evidence type="ECO:0000259" key="2">
    <source>
        <dbReference type="Pfam" id="PF01593"/>
    </source>
</evidence>
<feature type="signal peptide" evidence="1">
    <location>
        <begin position="1"/>
        <end position="15"/>
    </location>
</feature>
<keyword evidence="1" id="KW-0732">Signal</keyword>
<sequence>MKCLVLLFLLSIGDTFLIRRNPKVIIIGAGPAGIAAASRLIQNNIDDVIILEAENRYGGRIYSTKIGEYWADLGAQWVHGNVGNIVYDMAWPLGLLSTSRGPGQPEDPPFIPKLYGSSGSSLPEDLTQSLFDYLDLITHNYSRLEDLRTGSFGEYVELRLTDWFGNHSEIGNDLRQSLMENVQLTMMSAEGADDWYKVSVFGPRDSPACPGFDEINWKEKAYSTVFDILIKRLPNPEEELPVLNNIFLNKKVSRVIYADEGSVKVATTDASEYSADHVIFTGSLGVLKADHSTIFDPPLPEGNRKAIEQIGMGVNAKILLYYENPWWKPRDYTLTSFFWTKEDREEIEKTPEKKWMLGIIDDNIVEYKPKLYLLWMSGPYAEQMELVPDEQLRRDILEFLQKFFGKRFNVTEPTRIVRSFWNTNPNFRGTYSYQTMQSIGEGPRRLGAPVMRRGIPVVQFAGEATDPRHFSNVHGAIASGWREADRLIDLYSGK</sequence>
<name>A0A9R1TMU9_9HYME</name>
<dbReference type="AlphaFoldDB" id="A0A9R1TMU9"/>
<dbReference type="Pfam" id="PF01593">
    <property type="entry name" value="Amino_oxidase"/>
    <property type="match status" value="1"/>
</dbReference>
<dbReference type="GO" id="GO:0046592">
    <property type="term" value="F:polyamine oxidase activity"/>
    <property type="evidence" value="ECO:0007669"/>
    <property type="project" value="TreeGrafter"/>
</dbReference>
<dbReference type="Gene3D" id="3.50.50.60">
    <property type="entry name" value="FAD/NAD(P)-binding domain"/>
    <property type="match status" value="1"/>
</dbReference>